<protein>
    <submittedName>
        <fullName evidence="1">Uncharacterized protein</fullName>
    </submittedName>
</protein>
<reference evidence="1" key="1">
    <citation type="submission" date="2023-08" db="EMBL/GenBank/DDBJ databases">
        <authorList>
            <person name="Messyasz A."/>
            <person name="Mannisto M.K."/>
            <person name="Kerkhof L.J."/>
            <person name="Haggblom M."/>
        </authorList>
    </citation>
    <scope>NUCLEOTIDE SEQUENCE</scope>
    <source>
        <strain evidence="1">X5P6</strain>
    </source>
</reference>
<sequence length="75" mass="8917">MHLIWQVNMYDPPVTLPLPRIVNLLTDLKEERDAGVKAGFLTVPMTKILAEWESSLEKYRRLRWVHLTPTFRQKE</sequence>
<dbReference type="AlphaFoldDB" id="A0AAU7ZK75"/>
<evidence type="ECO:0000313" key="1">
    <source>
        <dbReference type="EMBL" id="XCB31396.1"/>
    </source>
</evidence>
<dbReference type="RefSeq" id="WP_353062240.1">
    <property type="nucleotide sequence ID" value="NZ_CP132942.1"/>
</dbReference>
<dbReference type="KEGG" id="tpsc:RBB77_13110"/>
<reference evidence="1" key="2">
    <citation type="journal article" date="2024" name="Environ. Microbiol.">
        <title>Genome analysis and description of Tunturibacter gen. nov. expands the diversity of Terriglobia in tundra soils.</title>
        <authorList>
            <person name="Messyasz A."/>
            <person name="Mannisto M.K."/>
            <person name="Kerkhof L.J."/>
            <person name="Haggblom M.M."/>
        </authorList>
    </citation>
    <scope>NUCLEOTIDE SEQUENCE</scope>
    <source>
        <strain evidence="1">X5P6</strain>
    </source>
</reference>
<dbReference type="EMBL" id="CP132942">
    <property type="protein sequence ID" value="XCB31396.1"/>
    <property type="molecule type" value="Genomic_DNA"/>
</dbReference>
<gene>
    <name evidence="1" type="ORF">RBB77_13110</name>
</gene>
<organism evidence="1">
    <name type="scientific">Tunturiibacter psychrotolerans</name>
    <dbReference type="NCBI Taxonomy" id="3069686"/>
    <lineage>
        <taxon>Bacteria</taxon>
        <taxon>Pseudomonadati</taxon>
        <taxon>Acidobacteriota</taxon>
        <taxon>Terriglobia</taxon>
        <taxon>Terriglobales</taxon>
        <taxon>Acidobacteriaceae</taxon>
        <taxon>Tunturiibacter</taxon>
    </lineage>
</organism>
<proteinExistence type="predicted"/>
<name>A0AAU7ZK75_9BACT</name>
<accession>A0AAU7ZK75</accession>